<dbReference type="AlphaFoldDB" id="A0A7Z7LTG9"/>
<evidence type="ECO:0000259" key="11">
    <source>
        <dbReference type="Pfam" id="PF07715"/>
    </source>
</evidence>
<feature type="domain" description="TonB-dependent receptor-like beta-barrel" evidence="10">
    <location>
        <begin position="434"/>
        <end position="903"/>
    </location>
</feature>
<evidence type="ECO:0000256" key="4">
    <source>
        <dbReference type="ARBA" id="ARBA00022692"/>
    </source>
</evidence>
<evidence type="ECO:0000256" key="3">
    <source>
        <dbReference type="ARBA" id="ARBA00022452"/>
    </source>
</evidence>
<proteinExistence type="inferred from homology"/>
<evidence type="ECO:0000256" key="1">
    <source>
        <dbReference type="ARBA" id="ARBA00004571"/>
    </source>
</evidence>
<evidence type="ECO:0000256" key="6">
    <source>
        <dbReference type="ARBA" id="ARBA00023136"/>
    </source>
</evidence>
<keyword evidence="3 8" id="KW-1134">Transmembrane beta strand</keyword>
<evidence type="ECO:0000313" key="12">
    <source>
        <dbReference type="EMBL" id="STC96219.1"/>
    </source>
</evidence>
<evidence type="ECO:0000256" key="8">
    <source>
        <dbReference type="PROSITE-ProRule" id="PRU01360"/>
    </source>
</evidence>
<dbReference type="Proteomes" id="UP000254876">
    <property type="component" value="Unassembled WGS sequence"/>
</dbReference>
<dbReference type="PANTHER" id="PTHR47234">
    <property type="match status" value="1"/>
</dbReference>
<dbReference type="Pfam" id="PF07715">
    <property type="entry name" value="Plug"/>
    <property type="match status" value="1"/>
</dbReference>
<protein>
    <submittedName>
        <fullName evidence="12">Enterobactin outer-membrane receptor</fullName>
    </submittedName>
</protein>
<keyword evidence="5 9" id="KW-0798">TonB box</keyword>
<sequence>MMMGLINLLAFIAINYQSITALKYRELLIIINLMKRLLHKTIITSLTSVSAIYFAQDSLQKAKTLNEVVLLGTRSSSRTIVNSPVPVDIIELSKTLKEVPQNSVSSTLNFIVPSFTSTSHTVNDGTDFVDPAQIRGLGPDQVLVLLNGKRRHQSSLVNVTLTPGRGSVGTDLNAIPAFALERIEVLRDGASAQYGSDAIAGVINLELKKRLGFSGQVYLGGYASSVANNHTGGVDGENIGLDLNYGTRIGKKGFINFTSSLQYRNPYSRAGEQQADLFNGYNAISYRAAQDNINIDGLYKNINNTPNTNQIINYIHQYSNKVDYFSAGEKQAIQNAGSISALQQLLSKDYTTQELAYRGLERSDFNMRIGQSRLKSAQLYFNTEIPISDQWKVFSFGGYSLRNGNAGGFYRFPNNPRAVTSLYPNGFLPQIESTIYDYSLAAGVKGKWNDWNINLSNTFGQNNFKFGVTNTLNASLLQDSPTYFEAGSLGFLQNTLNLDFQKKFDVLKGLNLAFGGEYRHEKYSITPGKANSYQQYDIFGNPVTEKTATKDIPTDFFGNARPGGAQVFPGYRPENEVSKGRNSVAAYLDAELEATDWLFLEGALRYENYTDFGSTFNYKLASNIRISPRFNWRLAGSTGFRAPSLAQLYYSSTSTLINGGKTTQVGTFRNDSDAARQLGIPQLKQETSKSVSTGFNWKIPSINLLFTVDAYFTRIDNRVVLTDLFTRPQGNFADGTPERNLQQIFDSVGAEAANFFANAIDTETKGIDITVSQRSRFAPGISLENNLGINLNQTRKVGAIKASEQLQSQINSYFSEENRIYFEEAVPRFKAILGHNLKVNKFNFYIRNAYFGKVTDANIVDANLDGVTEPNEHVILSGKLVTDLSAGYQFNKNVLLTVGANNIFNVQPTQNPNINSLTAGNQFLTSRQVSQFGIGGRYLFARINFDF</sequence>
<reference evidence="12 13" key="1">
    <citation type="submission" date="2018-06" db="EMBL/GenBank/DDBJ databases">
        <authorList>
            <consortium name="Pathogen Informatics"/>
            <person name="Doyle S."/>
        </authorList>
    </citation>
    <scope>NUCLEOTIDE SEQUENCE [LARGE SCALE GENOMIC DNA]</scope>
    <source>
        <strain evidence="12 13">NCTC10588</strain>
    </source>
</reference>
<dbReference type="InterPro" id="IPR039426">
    <property type="entry name" value="TonB-dep_rcpt-like"/>
</dbReference>
<dbReference type="PROSITE" id="PS52016">
    <property type="entry name" value="TONB_DEPENDENT_REC_3"/>
    <property type="match status" value="1"/>
</dbReference>
<keyword evidence="12" id="KW-0675">Receptor</keyword>
<dbReference type="PANTHER" id="PTHR47234:SF3">
    <property type="entry name" value="SECRETIN_TONB SHORT N-TERMINAL DOMAIN-CONTAINING PROTEIN"/>
    <property type="match status" value="1"/>
</dbReference>
<comment type="subcellular location">
    <subcellularLocation>
        <location evidence="1 8">Cell outer membrane</location>
        <topology evidence="1 8">Multi-pass membrane protein</topology>
    </subcellularLocation>
</comment>
<evidence type="ECO:0000256" key="5">
    <source>
        <dbReference type="ARBA" id="ARBA00023077"/>
    </source>
</evidence>
<keyword evidence="4 8" id="KW-0812">Transmembrane</keyword>
<keyword evidence="7 8" id="KW-0998">Cell outer membrane</keyword>
<dbReference type="Gene3D" id="2.40.170.20">
    <property type="entry name" value="TonB-dependent receptor, beta-barrel domain"/>
    <property type="match status" value="1"/>
</dbReference>
<evidence type="ECO:0000256" key="7">
    <source>
        <dbReference type="ARBA" id="ARBA00023237"/>
    </source>
</evidence>
<evidence type="ECO:0000313" key="13">
    <source>
        <dbReference type="Proteomes" id="UP000254876"/>
    </source>
</evidence>
<evidence type="ECO:0000259" key="10">
    <source>
        <dbReference type="Pfam" id="PF00593"/>
    </source>
</evidence>
<feature type="domain" description="TonB-dependent receptor plug" evidence="11">
    <location>
        <begin position="82"/>
        <end position="202"/>
    </location>
</feature>
<dbReference type="InterPro" id="IPR037066">
    <property type="entry name" value="Plug_dom_sf"/>
</dbReference>
<organism evidence="12 13">
    <name type="scientific">Elizabethkingia anophelis</name>
    <dbReference type="NCBI Taxonomy" id="1117645"/>
    <lineage>
        <taxon>Bacteria</taxon>
        <taxon>Pseudomonadati</taxon>
        <taxon>Bacteroidota</taxon>
        <taxon>Flavobacteriia</taxon>
        <taxon>Flavobacteriales</taxon>
        <taxon>Weeksellaceae</taxon>
        <taxon>Elizabethkingia</taxon>
    </lineage>
</organism>
<dbReference type="SUPFAM" id="SSF56935">
    <property type="entry name" value="Porins"/>
    <property type="match status" value="1"/>
</dbReference>
<accession>A0A7Z7LTG9</accession>
<dbReference type="EMBL" id="UFYD01000001">
    <property type="protein sequence ID" value="STC96219.1"/>
    <property type="molecule type" value="Genomic_DNA"/>
</dbReference>
<keyword evidence="6 8" id="KW-0472">Membrane</keyword>
<evidence type="ECO:0000256" key="2">
    <source>
        <dbReference type="ARBA" id="ARBA00022448"/>
    </source>
</evidence>
<keyword evidence="2 8" id="KW-0813">Transport</keyword>
<gene>
    <name evidence="12" type="primary">fepA_2</name>
    <name evidence="12" type="ORF">NCTC10588_00622</name>
</gene>
<dbReference type="Gene3D" id="2.170.130.10">
    <property type="entry name" value="TonB-dependent receptor, plug domain"/>
    <property type="match status" value="1"/>
</dbReference>
<comment type="caution">
    <text evidence="12">The sequence shown here is derived from an EMBL/GenBank/DDBJ whole genome shotgun (WGS) entry which is preliminary data.</text>
</comment>
<dbReference type="InterPro" id="IPR012910">
    <property type="entry name" value="Plug_dom"/>
</dbReference>
<dbReference type="Pfam" id="PF00593">
    <property type="entry name" value="TonB_dep_Rec_b-barrel"/>
    <property type="match status" value="1"/>
</dbReference>
<dbReference type="InterPro" id="IPR000531">
    <property type="entry name" value="Beta-barrel_TonB"/>
</dbReference>
<evidence type="ECO:0000256" key="9">
    <source>
        <dbReference type="RuleBase" id="RU003357"/>
    </source>
</evidence>
<name>A0A7Z7LTG9_9FLAO</name>
<dbReference type="InterPro" id="IPR036942">
    <property type="entry name" value="Beta-barrel_TonB_sf"/>
</dbReference>
<comment type="similarity">
    <text evidence="8 9">Belongs to the TonB-dependent receptor family.</text>
</comment>
<dbReference type="GO" id="GO:0009279">
    <property type="term" value="C:cell outer membrane"/>
    <property type="evidence" value="ECO:0007669"/>
    <property type="project" value="UniProtKB-SubCell"/>
</dbReference>